<accession>A0A3M5N421</accession>
<feature type="transmembrane region" description="Helical" evidence="7">
    <location>
        <begin position="288"/>
        <end position="315"/>
    </location>
</feature>
<feature type="transmembrane region" description="Helical" evidence="7">
    <location>
        <begin position="426"/>
        <end position="445"/>
    </location>
</feature>
<dbReference type="GO" id="GO:0005886">
    <property type="term" value="C:plasma membrane"/>
    <property type="evidence" value="ECO:0007669"/>
    <property type="project" value="UniProtKB-SubCell"/>
</dbReference>
<feature type="transmembrane region" description="Helical" evidence="7">
    <location>
        <begin position="346"/>
        <end position="364"/>
    </location>
</feature>
<evidence type="ECO:0000256" key="7">
    <source>
        <dbReference type="SAM" id="Phobius"/>
    </source>
</evidence>
<gene>
    <name evidence="8" type="ORF">ALP44_04745</name>
</gene>
<evidence type="ECO:0000256" key="4">
    <source>
        <dbReference type="ARBA" id="ARBA00022989"/>
    </source>
</evidence>
<proteinExistence type="predicted"/>
<evidence type="ECO:0000256" key="6">
    <source>
        <dbReference type="SAM" id="MobiDB-lite"/>
    </source>
</evidence>
<feature type="transmembrane region" description="Helical" evidence="7">
    <location>
        <begin position="220"/>
        <end position="241"/>
    </location>
</feature>
<evidence type="ECO:0000313" key="8">
    <source>
        <dbReference type="EMBL" id="RMT66263.1"/>
    </source>
</evidence>
<comment type="caution">
    <text evidence="8">The sequence shown here is derived from an EMBL/GenBank/DDBJ whole genome shotgun (WGS) entry which is preliminary data.</text>
</comment>
<feature type="transmembrane region" description="Helical" evidence="7">
    <location>
        <begin position="376"/>
        <end position="394"/>
    </location>
</feature>
<dbReference type="Pfam" id="PF02653">
    <property type="entry name" value="BPD_transp_2"/>
    <property type="match status" value="1"/>
</dbReference>
<comment type="subcellular location">
    <subcellularLocation>
        <location evidence="1">Cell inner membrane</location>
        <topology evidence="1">Multi-pass membrane protein</topology>
    </subcellularLocation>
</comment>
<keyword evidence="5 7" id="KW-0472">Membrane</keyword>
<feature type="region of interest" description="Disordered" evidence="6">
    <location>
        <begin position="77"/>
        <end position="115"/>
    </location>
</feature>
<dbReference type="InterPro" id="IPR001851">
    <property type="entry name" value="ABC_transp_permease"/>
</dbReference>
<dbReference type="PANTHER" id="PTHR43370">
    <property type="entry name" value="SUGAR ABC TRANSPORTER INTEGRAL MEMBRANE PROTEIN-RELATED"/>
    <property type="match status" value="1"/>
</dbReference>
<evidence type="ECO:0000256" key="3">
    <source>
        <dbReference type="ARBA" id="ARBA00022692"/>
    </source>
</evidence>
<feature type="transmembrane region" description="Helical" evidence="7">
    <location>
        <begin position="248"/>
        <end position="268"/>
    </location>
</feature>
<feature type="region of interest" description="Disordered" evidence="6">
    <location>
        <begin position="1"/>
        <end position="21"/>
    </location>
</feature>
<evidence type="ECO:0000256" key="1">
    <source>
        <dbReference type="ARBA" id="ARBA00004429"/>
    </source>
</evidence>
<dbReference type="EMBL" id="RBTL01000187">
    <property type="protein sequence ID" value="RMT66263.1"/>
    <property type="molecule type" value="Genomic_DNA"/>
</dbReference>
<keyword evidence="2" id="KW-1003">Cell membrane</keyword>
<dbReference type="AlphaFoldDB" id="A0A3M5N421"/>
<name>A0A3M5N421_PSESX</name>
<dbReference type="PANTHER" id="PTHR43370:SF2">
    <property type="entry name" value="ABC TRANSPORTER PERMEASE PROTEIN"/>
    <property type="match status" value="1"/>
</dbReference>
<evidence type="ECO:0000256" key="2">
    <source>
        <dbReference type="ARBA" id="ARBA00022475"/>
    </source>
</evidence>
<feature type="transmembrane region" description="Helical" evidence="7">
    <location>
        <begin position="197"/>
        <end position="214"/>
    </location>
</feature>
<feature type="transmembrane region" description="Helical" evidence="7">
    <location>
        <begin position="401"/>
        <end position="420"/>
    </location>
</feature>
<sequence>MGVAATQLCRLPDQGAGPGQASGWLRRLSRETPGVAGDVDQWRAGRAGGCVGSRRPDWPTGAAGFAGLRLCRNHRGLSRAPQPHRHSVLQPADRSAVSGRRKRANDPEPAVGHHPVVSRDDAVLPARLRCADPLPAAPESALGQAPDDTRHRSRMMDIDLLSNIFYAMVRCGTPLLLVALGELICEKSGVINLGQEGMMLFGAVIGFIVALSTGNLWLGVLLAMLAGMLLSALFALVALVFNANQVATGLALTIFGVGLSSFVGAAWVGKPLSGFEPVAIPFLSDIPLIGRMLFAQDLLVYLSFALFALVAWALLKSRVGLIIQAVGENPDAASAMGLPVLRVRTLAVLFGGAMAGLAGAYLSLAYTPMWAENMSAGRGWIALALVVFASWRVWRLLLGAYLFGLASILHLVAQGIGLAIPSNLLAMLPYVATIIVLVLLSRDALRTRLYAPVSLGQPWRAGH</sequence>
<protein>
    <submittedName>
        <fullName evidence="8">ABC transporter, permease protein</fullName>
    </submittedName>
</protein>
<evidence type="ECO:0000256" key="5">
    <source>
        <dbReference type="ARBA" id="ARBA00023136"/>
    </source>
</evidence>
<reference evidence="8 9" key="1">
    <citation type="submission" date="2018-08" db="EMBL/GenBank/DDBJ databases">
        <title>Recombination of ecologically and evolutionarily significant loci maintains genetic cohesion in the Pseudomonas syringae species complex.</title>
        <authorList>
            <person name="Dillon M."/>
            <person name="Thakur S."/>
            <person name="Almeida R.N.D."/>
            <person name="Weir B.S."/>
            <person name="Guttman D.S."/>
        </authorList>
    </citation>
    <scope>NUCLEOTIDE SEQUENCE [LARGE SCALE GENOMIC DNA]</scope>
    <source>
        <strain evidence="8 9">ICMP 3934</strain>
    </source>
</reference>
<keyword evidence="4 7" id="KW-1133">Transmembrane helix</keyword>
<feature type="compositionally biased region" description="Basic residues" evidence="6">
    <location>
        <begin position="77"/>
        <end position="87"/>
    </location>
</feature>
<organism evidence="8 9">
    <name type="scientific">Pseudomonas syringae pv. theae</name>
    <dbReference type="NCBI Taxonomy" id="103985"/>
    <lineage>
        <taxon>Bacteria</taxon>
        <taxon>Pseudomonadati</taxon>
        <taxon>Pseudomonadota</taxon>
        <taxon>Gammaproteobacteria</taxon>
        <taxon>Pseudomonadales</taxon>
        <taxon>Pseudomonadaceae</taxon>
        <taxon>Pseudomonas</taxon>
        <taxon>Pseudomonas syringae</taxon>
    </lineage>
</organism>
<feature type="transmembrane region" description="Helical" evidence="7">
    <location>
        <begin position="164"/>
        <end position="185"/>
    </location>
</feature>
<dbReference type="GO" id="GO:0022857">
    <property type="term" value="F:transmembrane transporter activity"/>
    <property type="evidence" value="ECO:0007669"/>
    <property type="project" value="InterPro"/>
</dbReference>
<dbReference type="CDD" id="cd06580">
    <property type="entry name" value="TM_PBP1_transp_TpRbsC_like"/>
    <property type="match status" value="1"/>
</dbReference>
<evidence type="ECO:0000313" key="9">
    <source>
        <dbReference type="Proteomes" id="UP000282636"/>
    </source>
</evidence>
<dbReference type="Proteomes" id="UP000282636">
    <property type="component" value="Unassembled WGS sequence"/>
</dbReference>
<keyword evidence="3 7" id="KW-0812">Transmembrane</keyword>